<dbReference type="SUPFAM" id="SSF46565">
    <property type="entry name" value="Chaperone J-domain"/>
    <property type="match status" value="1"/>
</dbReference>
<evidence type="ECO:0000313" key="4">
    <source>
        <dbReference type="EMBL" id="KKN79434.1"/>
    </source>
</evidence>
<proteinExistence type="inferred from homology"/>
<dbReference type="GO" id="GO:0005739">
    <property type="term" value="C:mitochondrion"/>
    <property type="evidence" value="ECO:0007669"/>
    <property type="project" value="TreeGrafter"/>
</dbReference>
<comment type="caution">
    <text evidence="4">The sequence shown here is derived from an EMBL/GenBank/DDBJ whole genome shotgun (WGS) entry which is preliminary data.</text>
</comment>
<dbReference type="GO" id="GO:0051259">
    <property type="term" value="P:protein complex oligomerization"/>
    <property type="evidence" value="ECO:0007669"/>
    <property type="project" value="InterPro"/>
</dbReference>
<evidence type="ECO:0000256" key="1">
    <source>
        <dbReference type="ARBA" id="ARBA00010476"/>
    </source>
</evidence>
<sequence length="211" mass="23468">MSDETQAAAPAKCAQCDKPMSQPLVCDFCHALNPPGAEVDYFSLLALPQRYDLADDEIHRKFLALNRHAHPDFHANEPPEVQALSLRISANVNDAYRVLSDPTSRANYLLEMLGGPSLADDKSVPDGFLSTMMMMQEEIADAKAADDDGELARIREVLQIQHDGLMNRIEGLFEEHQKSVDCEAVRQDMLGAIRRQLSAVSYVKKLLSQTQ</sequence>
<dbReference type="Pfam" id="PF07743">
    <property type="entry name" value="HSCB_C"/>
    <property type="match status" value="1"/>
</dbReference>
<dbReference type="InterPro" id="IPR001623">
    <property type="entry name" value="DnaJ_domain"/>
</dbReference>
<evidence type="ECO:0000259" key="3">
    <source>
        <dbReference type="PROSITE" id="PS50076"/>
    </source>
</evidence>
<dbReference type="Pfam" id="PF00226">
    <property type="entry name" value="DnaJ"/>
    <property type="match status" value="1"/>
</dbReference>
<dbReference type="GO" id="GO:0044571">
    <property type="term" value="P:[2Fe-2S] cluster assembly"/>
    <property type="evidence" value="ECO:0007669"/>
    <property type="project" value="InterPro"/>
</dbReference>
<dbReference type="EMBL" id="LAZR01000247">
    <property type="protein sequence ID" value="KKN79434.1"/>
    <property type="molecule type" value="Genomic_DNA"/>
</dbReference>
<dbReference type="PROSITE" id="PS50076">
    <property type="entry name" value="DNAJ_2"/>
    <property type="match status" value="1"/>
</dbReference>
<dbReference type="SMART" id="SM00271">
    <property type="entry name" value="DnaJ"/>
    <property type="match status" value="1"/>
</dbReference>
<reference evidence="4" key="1">
    <citation type="journal article" date="2015" name="Nature">
        <title>Complex archaea that bridge the gap between prokaryotes and eukaryotes.</title>
        <authorList>
            <person name="Spang A."/>
            <person name="Saw J.H."/>
            <person name="Jorgensen S.L."/>
            <person name="Zaremba-Niedzwiedzka K."/>
            <person name="Martijn J."/>
            <person name="Lind A.E."/>
            <person name="van Eijk R."/>
            <person name="Schleper C."/>
            <person name="Guy L."/>
            <person name="Ettema T.J."/>
        </authorList>
    </citation>
    <scope>NUCLEOTIDE SEQUENCE</scope>
</reference>
<keyword evidence="2" id="KW-0143">Chaperone</keyword>
<dbReference type="Gene3D" id="1.20.1280.20">
    <property type="entry name" value="HscB, C-terminal domain"/>
    <property type="match status" value="1"/>
</dbReference>
<gene>
    <name evidence="4" type="ORF">LCGC14_0339960</name>
</gene>
<dbReference type="InterPro" id="IPR009073">
    <property type="entry name" value="HscB_oligo_C"/>
</dbReference>
<organism evidence="4">
    <name type="scientific">marine sediment metagenome</name>
    <dbReference type="NCBI Taxonomy" id="412755"/>
    <lineage>
        <taxon>unclassified sequences</taxon>
        <taxon>metagenomes</taxon>
        <taxon>ecological metagenomes</taxon>
    </lineage>
</organism>
<dbReference type="PANTHER" id="PTHR14021:SF15">
    <property type="entry name" value="IRON-SULFUR CLUSTER CO-CHAPERONE PROTEIN HSCB"/>
    <property type="match status" value="1"/>
</dbReference>
<dbReference type="PANTHER" id="PTHR14021">
    <property type="entry name" value="IRON-SULFUR CLUSTER CO-CHAPERONE PROTEIN HSCB"/>
    <property type="match status" value="1"/>
</dbReference>
<dbReference type="AlphaFoldDB" id="A0A0F9TJJ1"/>
<dbReference type="InterPro" id="IPR036869">
    <property type="entry name" value="J_dom_sf"/>
</dbReference>
<dbReference type="GO" id="GO:0051087">
    <property type="term" value="F:protein-folding chaperone binding"/>
    <property type="evidence" value="ECO:0007669"/>
    <property type="project" value="InterPro"/>
</dbReference>
<dbReference type="GO" id="GO:0001671">
    <property type="term" value="F:ATPase activator activity"/>
    <property type="evidence" value="ECO:0007669"/>
    <property type="project" value="InterPro"/>
</dbReference>
<protein>
    <recommendedName>
        <fullName evidence="3">J domain-containing protein</fullName>
    </recommendedName>
</protein>
<dbReference type="InterPro" id="IPR004640">
    <property type="entry name" value="HscB"/>
</dbReference>
<accession>A0A0F9TJJ1</accession>
<dbReference type="InterPro" id="IPR036386">
    <property type="entry name" value="HscB_C_sf"/>
</dbReference>
<dbReference type="Gene3D" id="1.10.287.110">
    <property type="entry name" value="DnaJ domain"/>
    <property type="match status" value="1"/>
</dbReference>
<comment type="similarity">
    <text evidence="1">Belongs to the HscB family.</text>
</comment>
<feature type="domain" description="J" evidence="3">
    <location>
        <begin position="40"/>
        <end position="112"/>
    </location>
</feature>
<evidence type="ECO:0000256" key="2">
    <source>
        <dbReference type="ARBA" id="ARBA00023186"/>
    </source>
</evidence>
<dbReference type="SUPFAM" id="SSF47144">
    <property type="entry name" value="HSC20 (HSCB), C-terminal oligomerisation domain"/>
    <property type="match status" value="1"/>
</dbReference>
<name>A0A0F9TJJ1_9ZZZZ</name>